<dbReference type="AlphaFoldDB" id="A0A6M6JID7"/>
<dbReference type="EMBL" id="CP053564">
    <property type="protein sequence ID" value="QJY46677.1"/>
    <property type="molecule type" value="Genomic_DNA"/>
</dbReference>
<evidence type="ECO:0000256" key="1">
    <source>
        <dbReference type="SAM" id="MobiDB-lite"/>
    </source>
</evidence>
<proteinExistence type="predicted"/>
<protein>
    <submittedName>
        <fullName evidence="2">Uncharacterized protein</fullName>
    </submittedName>
</protein>
<name>A0A6M6JID7_9PSEU</name>
<feature type="region of interest" description="Disordered" evidence="1">
    <location>
        <begin position="1"/>
        <end position="20"/>
    </location>
</feature>
<keyword evidence="3" id="KW-1185">Reference proteome</keyword>
<gene>
    <name evidence="2" type="ORF">HOP40_13310</name>
</gene>
<dbReference type="Proteomes" id="UP000505377">
    <property type="component" value="Chromosome"/>
</dbReference>
<evidence type="ECO:0000313" key="2">
    <source>
        <dbReference type="EMBL" id="QJY46677.1"/>
    </source>
</evidence>
<organism evidence="2 3">
    <name type="scientific">Pseudonocardia broussonetiae</name>
    <dbReference type="NCBI Taxonomy" id="2736640"/>
    <lineage>
        <taxon>Bacteria</taxon>
        <taxon>Bacillati</taxon>
        <taxon>Actinomycetota</taxon>
        <taxon>Actinomycetes</taxon>
        <taxon>Pseudonocardiales</taxon>
        <taxon>Pseudonocardiaceae</taxon>
        <taxon>Pseudonocardia</taxon>
    </lineage>
</organism>
<sequence>MTDQPSTSRGGAKVSGGTCPNGTCPHVLWLHDIVEAPGPPVQVCTVFDCPCRGTS</sequence>
<evidence type="ECO:0000313" key="3">
    <source>
        <dbReference type="Proteomes" id="UP000505377"/>
    </source>
</evidence>
<reference evidence="2 3" key="1">
    <citation type="submission" date="2020-05" db="EMBL/GenBank/DDBJ databases">
        <authorList>
            <person name="Mo P."/>
        </authorList>
    </citation>
    <scope>NUCLEOTIDE SEQUENCE [LARGE SCALE GENOMIC DNA]</scope>
    <source>
        <strain evidence="2 3">Gen01</strain>
    </source>
</reference>
<dbReference type="KEGG" id="pbro:HOP40_13310"/>
<accession>A0A6M6JID7</accession>
<dbReference type="RefSeq" id="WP_172158281.1">
    <property type="nucleotide sequence ID" value="NZ_CP053564.1"/>
</dbReference>